<sequence length="461" mass="51403">MLHICPVAWQAQYNSEHVAVKTDQYQLTYAQLHNLISSLSSQLIQLNMNKGDRLATIAKNRLPLYLLQLTCLRNGFIFCPINPNFSQAEIAQRLNRLDTAFIYREGAENNLSLDFSKTSGQAPNDAPLSIDPNAIISIIFTSGSSGLPKAVMHHFRNHFYSALGSQSVIPLNVGDNNLLSLPMFHISGYATVMRTVLAGATLLISEEKISVQQLNKTKITHLSLVSTQLQQLLQDKAFQQNLLPIKHLLLGGSAFPTNVLTETGERGFTYHLSYGSTEMASQIATSTNNETLKLLPYRLLKIIDGEIHLAGQTRFAGYFNGDSQSGLIDQSYYFASADLGEIDILEDKETVKIMGRKDRQFISGGENIQPEEIEKVLLACPSISQAYVLPIDDCIYGQRPIAFVKWTHGEHPQKLSAFIQDRLVAFKHPLHYFSFPQQQGLKPNRSQLSALATTLLRKEIP</sequence>
<feature type="domain" description="AMP-dependent synthetase/ligase" evidence="3">
    <location>
        <begin position="8"/>
        <end position="288"/>
    </location>
</feature>
<dbReference type="InterPro" id="IPR000873">
    <property type="entry name" value="AMP-dep_synth/lig_dom"/>
</dbReference>
<reference evidence="6" key="1">
    <citation type="journal article" date="2019" name="Int. J. Syst. Evol. Microbiol.">
        <title>The Global Catalogue of Microorganisms (GCM) 10K type strain sequencing project: providing services to taxonomists for standard genome sequencing and annotation.</title>
        <authorList>
            <consortium name="The Broad Institute Genomics Platform"/>
            <consortium name="The Broad Institute Genome Sequencing Center for Infectious Disease"/>
            <person name="Wu L."/>
            <person name="Ma J."/>
        </authorList>
    </citation>
    <scope>NUCLEOTIDE SEQUENCE [LARGE SCALE GENOMIC DNA]</scope>
    <source>
        <strain evidence="6">NBRC 103166</strain>
    </source>
</reference>
<evidence type="ECO:0000256" key="2">
    <source>
        <dbReference type="ARBA" id="ARBA00022598"/>
    </source>
</evidence>
<accession>A0ABQ6DZZ5</accession>
<dbReference type="GO" id="GO:0016874">
    <property type="term" value="F:ligase activity"/>
    <property type="evidence" value="ECO:0007669"/>
    <property type="project" value="UniProtKB-KW"/>
</dbReference>
<dbReference type="InterPro" id="IPR045851">
    <property type="entry name" value="AMP-bd_C_sf"/>
</dbReference>
<dbReference type="Pfam" id="PF13193">
    <property type="entry name" value="AMP-binding_C"/>
    <property type="match status" value="1"/>
</dbReference>
<dbReference type="Pfam" id="PF00501">
    <property type="entry name" value="AMP-binding"/>
    <property type="match status" value="1"/>
</dbReference>
<dbReference type="InterPro" id="IPR020845">
    <property type="entry name" value="AMP-binding_CS"/>
</dbReference>
<dbReference type="Proteomes" id="UP001157353">
    <property type="component" value="Unassembled WGS sequence"/>
</dbReference>
<dbReference type="Gene3D" id="3.40.50.12780">
    <property type="entry name" value="N-terminal domain of ligase-like"/>
    <property type="match status" value="1"/>
</dbReference>
<dbReference type="InterPro" id="IPR042099">
    <property type="entry name" value="ANL_N_sf"/>
</dbReference>
<evidence type="ECO:0000313" key="6">
    <source>
        <dbReference type="Proteomes" id="UP001157353"/>
    </source>
</evidence>
<dbReference type="PROSITE" id="PS00455">
    <property type="entry name" value="AMP_BINDING"/>
    <property type="match status" value="1"/>
</dbReference>
<dbReference type="PANTHER" id="PTHR43201:SF5">
    <property type="entry name" value="MEDIUM-CHAIN ACYL-COA LIGASE ACSF2, MITOCHONDRIAL"/>
    <property type="match status" value="1"/>
</dbReference>
<keyword evidence="2 5" id="KW-0436">Ligase</keyword>
<dbReference type="Gene3D" id="3.30.300.30">
    <property type="match status" value="1"/>
</dbReference>
<evidence type="ECO:0000313" key="5">
    <source>
        <dbReference type="EMBL" id="GLS90670.1"/>
    </source>
</evidence>
<evidence type="ECO:0000259" key="3">
    <source>
        <dbReference type="Pfam" id="PF00501"/>
    </source>
</evidence>
<gene>
    <name evidence="5" type="primary">menE</name>
    <name evidence="5" type="ORF">GCM10007916_17370</name>
</gene>
<dbReference type="SUPFAM" id="SSF56801">
    <property type="entry name" value="Acetyl-CoA synthetase-like"/>
    <property type="match status" value="1"/>
</dbReference>
<proteinExistence type="inferred from homology"/>
<keyword evidence="6" id="KW-1185">Reference proteome</keyword>
<comment type="similarity">
    <text evidence="1">Belongs to the ATP-dependent AMP-binding enzyme family.</text>
</comment>
<name>A0ABQ6DZZ5_9GAMM</name>
<dbReference type="InterPro" id="IPR025110">
    <property type="entry name" value="AMP-bd_C"/>
</dbReference>
<organism evidence="5 6">
    <name type="scientific">Psychromonas marina</name>
    <dbReference type="NCBI Taxonomy" id="88364"/>
    <lineage>
        <taxon>Bacteria</taxon>
        <taxon>Pseudomonadati</taxon>
        <taxon>Pseudomonadota</taxon>
        <taxon>Gammaproteobacteria</taxon>
        <taxon>Alteromonadales</taxon>
        <taxon>Psychromonadaceae</taxon>
        <taxon>Psychromonas</taxon>
    </lineage>
</organism>
<dbReference type="EMBL" id="BSPQ01000005">
    <property type="protein sequence ID" value="GLS90670.1"/>
    <property type="molecule type" value="Genomic_DNA"/>
</dbReference>
<feature type="domain" description="AMP-binding enzyme C-terminal" evidence="4">
    <location>
        <begin position="372"/>
        <end position="431"/>
    </location>
</feature>
<evidence type="ECO:0000256" key="1">
    <source>
        <dbReference type="ARBA" id="ARBA00006432"/>
    </source>
</evidence>
<protein>
    <submittedName>
        <fullName evidence="5">2-succinylbenzoate-CoA ligase</fullName>
    </submittedName>
</protein>
<evidence type="ECO:0000259" key="4">
    <source>
        <dbReference type="Pfam" id="PF13193"/>
    </source>
</evidence>
<comment type="caution">
    <text evidence="5">The sequence shown here is derived from an EMBL/GenBank/DDBJ whole genome shotgun (WGS) entry which is preliminary data.</text>
</comment>
<dbReference type="PANTHER" id="PTHR43201">
    <property type="entry name" value="ACYL-COA SYNTHETASE"/>
    <property type="match status" value="1"/>
</dbReference>